<dbReference type="Proteomes" id="UP000593802">
    <property type="component" value="Chromosome"/>
</dbReference>
<dbReference type="RefSeq" id="WP_200759912.1">
    <property type="nucleotide sequence ID" value="NZ_AP023366.1"/>
</dbReference>
<sequence>MDTISHAAWTYLLTAPHPKRWYAVVGSILPDSAMMGMALVLGIQHRFDPFAPWLPQLFSEPVMYMLDSIWHSIVIWTVILLIAKSFRLSGLEWLVYGAFFHIGLDLFTHQTYIPKYLWPIGNQTIFGIVDYRNWIFMAADVLLLILFFLWRRKTSRLLR</sequence>
<protein>
    <recommendedName>
        <fullName evidence="4">Metal-dependent hydrolase</fullName>
    </recommendedName>
</protein>
<dbReference type="AlphaFoldDB" id="A0A7I8DA49"/>
<feature type="transmembrane region" description="Helical" evidence="1">
    <location>
        <begin position="94"/>
        <end position="113"/>
    </location>
</feature>
<evidence type="ECO:0000313" key="3">
    <source>
        <dbReference type="Proteomes" id="UP000593802"/>
    </source>
</evidence>
<feature type="transmembrane region" description="Helical" evidence="1">
    <location>
        <begin position="21"/>
        <end position="43"/>
    </location>
</feature>
<dbReference type="KEGG" id="eff:skT53_08240"/>
<keyword evidence="1" id="KW-0812">Transmembrane</keyword>
<keyword evidence="1" id="KW-1133">Transmembrane helix</keyword>
<reference evidence="2 3" key="1">
    <citation type="submission" date="2020-08" db="EMBL/GenBank/DDBJ databases">
        <title>Complete Genome Sequence of Effusibacillus dendaii Strain skT53, Isolated from Farmland soil.</title>
        <authorList>
            <person name="Konishi T."/>
            <person name="Kawasaki H."/>
        </authorList>
    </citation>
    <scope>NUCLEOTIDE SEQUENCE [LARGE SCALE GENOMIC DNA]</scope>
    <source>
        <strain evidence="3">skT53</strain>
    </source>
</reference>
<proteinExistence type="predicted"/>
<feature type="transmembrane region" description="Helical" evidence="1">
    <location>
        <begin position="63"/>
        <end position="82"/>
    </location>
</feature>
<feature type="transmembrane region" description="Helical" evidence="1">
    <location>
        <begin position="133"/>
        <end position="150"/>
    </location>
</feature>
<keyword evidence="1" id="KW-0472">Membrane</keyword>
<keyword evidence="3" id="KW-1185">Reference proteome</keyword>
<name>A0A7I8DA49_9BACL</name>
<organism evidence="2 3">
    <name type="scientific">Effusibacillus dendaii</name>
    <dbReference type="NCBI Taxonomy" id="2743772"/>
    <lineage>
        <taxon>Bacteria</taxon>
        <taxon>Bacillati</taxon>
        <taxon>Bacillota</taxon>
        <taxon>Bacilli</taxon>
        <taxon>Bacillales</taxon>
        <taxon>Alicyclobacillaceae</taxon>
        <taxon>Effusibacillus</taxon>
    </lineage>
</organism>
<accession>A0A7I8DA49</accession>
<evidence type="ECO:0000256" key="1">
    <source>
        <dbReference type="SAM" id="Phobius"/>
    </source>
</evidence>
<gene>
    <name evidence="2" type="ORF">skT53_08240</name>
</gene>
<dbReference type="EMBL" id="AP023366">
    <property type="protein sequence ID" value="BCJ85839.1"/>
    <property type="molecule type" value="Genomic_DNA"/>
</dbReference>
<evidence type="ECO:0008006" key="4">
    <source>
        <dbReference type="Google" id="ProtNLM"/>
    </source>
</evidence>
<evidence type="ECO:0000313" key="2">
    <source>
        <dbReference type="EMBL" id="BCJ85839.1"/>
    </source>
</evidence>